<protein>
    <submittedName>
        <fullName evidence="1">Uncharacterized protein</fullName>
    </submittedName>
</protein>
<sequence length="87" mass="10449">MDYNHIKNYLEKFKTLLFSKEENLKIISIILEKNISLKIETKFISIKAPFIYIKASPLVHNEIMMHKEKILFDISQIIKETKFKDIY</sequence>
<dbReference type="EMBL" id="LBPY01000004">
    <property type="protein sequence ID" value="KKP66635.1"/>
    <property type="molecule type" value="Genomic_DNA"/>
</dbReference>
<dbReference type="AlphaFoldDB" id="A0A0G0DUF9"/>
<dbReference type="Proteomes" id="UP000034952">
    <property type="component" value="Unassembled WGS sequence"/>
</dbReference>
<proteinExistence type="predicted"/>
<gene>
    <name evidence="1" type="ORF">UR64_C0004G0016</name>
</gene>
<accession>A0A0G0DUF9</accession>
<comment type="caution">
    <text evidence="1">The sequence shown here is derived from an EMBL/GenBank/DDBJ whole genome shotgun (WGS) entry which is preliminary data.</text>
</comment>
<evidence type="ECO:0000313" key="2">
    <source>
        <dbReference type="Proteomes" id="UP000034952"/>
    </source>
</evidence>
<organism evidence="1 2">
    <name type="scientific">Candidatus Nomurabacteria bacterium GW2011_GWE1_35_16</name>
    <dbReference type="NCBI Taxonomy" id="1618761"/>
    <lineage>
        <taxon>Bacteria</taxon>
        <taxon>Candidatus Nomuraibacteriota</taxon>
    </lineage>
</organism>
<reference evidence="1 2" key="1">
    <citation type="journal article" date="2015" name="Nature">
        <title>rRNA introns, odd ribosomes, and small enigmatic genomes across a large radiation of phyla.</title>
        <authorList>
            <person name="Brown C.T."/>
            <person name="Hug L.A."/>
            <person name="Thomas B.C."/>
            <person name="Sharon I."/>
            <person name="Castelle C.J."/>
            <person name="Singh A."/>
            <person name="Wilkins M.J."/>
            <person name="Williams K.H."/>
            <person name="Banfield J.F."/>
        </authorList>
    </citation>
    <scope>NUCLEOTIDE SEQUENCE [LARGE SCALE GENOMIC DNA]</scope>
</reference>
<name>A0A0G0DUF9_9BACT</name>
<evidence type="ECO:0000313" key="1">
    <source>
        <dbReference type="EMBL" id="KKP66635.1"/>
    </source>
</evidence>